<dbReference type="EMBL" id="CABFVH010000048">
    <property type="protein sequence ID" value="VUF15194.1"/>
    <property type="molecule type" value="Genomic_DNA"/>
</dbReference>
<dbReference type="Proteomes" id="UP001055303">
    <property type="component" value="Unassembled WGS sequence"/>
</dbReference>
<evidence type="ECO:0000313" key="5">
    <source>
        <dbReference type="Proteomes" id="UP001055303"/>
    </source>
</evidence>
<dbReference type="EMBL" id="BPQI01000164">
    <property type="protein sequence ID" value="GJD58677.1"/>
    <property type="molecule type" value="Genomic_DNA"/>
</dbReference>
<proteinExistence type="predicted"/>
<evidence type="ECO:0000313" key="2">
    <source>
        <dbReference type="EMBL" id="GJD58677.1"/>
    </source>
</evidence>
<dbReference type="AlphaFoldDB" id="A0A564G583"/>
<reference evidence="2" key="3">
    <citation type="submission" date="2021-08" db="EMBL/GenBank/DDBJ databases">
        <authorList>
            <person name="Tani A."/>
            <person name="Ola A."/>
            <person name="Ogura Y."/>
            <person name="Katsura K."/>
            <person name="Hayashi T."/>
        </authorList>
    </citation>
    <scope>NUCLEOTIDE SEQUENCE</scope>
    <source>
        <strain evidence="2">DSM 22415</strain>
    </source>
</reference>
<gene>
    <name evidence="2" type="ORF">IFDJLNFL_4600</name>
    <name evidence="3" type="ORF">MTDSW087_04929</name>
</gene>
<dbReference type="RefSeq" id="WP_144767578.1">
    <property type="nucleotide sequence ID" value="NZ_BPQI01000164.1"/>
</dbReference>
<evidence type="ECO:0000313" key="3">
    <source>
        <dbReference type="EMBL" id="VUF15194.1"/>
    </source>
</evidence>
<evidence type="ECO:0000256" key="1">
    <source>
        <dbReference type="SAM" id="MobiDB-lite"/>
    </source>
</evidence>
<keyword evidence="5" id="KW-1185">Reference proteome</keyword>
<sequence>MPTTEGDGDGTGFMDPEPPYKANDADTRAAEQVLERQASGHTAEDVLGFTEQPLVVGDVARVRFGTKRNQSEKNGTLLSIEDATNARVRLHGSKDPLGEVFPITRIATEPVNGGKPTTTKASQREAGKHAVHMTEYREAKAGNAPAAARPSDGFAHAKAAADDEEAPLPKRALRKGDNGGVSESTILRHLGVIRAAKEAVASATGKLREKVKKAKDDGVDTKTLNKLLDELKMSPDELTDNINRENDYRRAVHLPAAAHIHVFGEEDRDTHEKRVNHAKEAGYQAGYRGADMSSNPYPDINDPCHQAWNETWKVAQGHLLGRGIKALDA</sequence>
<feature type="region of interest" description="Disordered" evidence="1">
    <location>
        <begin position="1"/>
        <end position="45"/>
    </location>
</feature>
<dbReference type="Proteomes" id="UP000401717">
    <property type="component" value="Unassembled WGS sequence"/>
</dbReference>
<organism evidence="3 4">
    <name type="scientific">Methylobacterium dankookense</name>
    <dbReference type="NCBI Taxonomy" id="560405"/>
    <lineage>
        <taxon>Bacteria</taxon>
        <taxon>Pseudomonadati</taxon>
        <taxon>Pseudomonadota</taxon>
        <taxon>Alphaproteobacteria</taxon>
        <taxon>Hyphomicrobiales</taxon>
        <taxon>Methylobacteriaceae</taxon>
        <taxon>Methylobacterium</taxon>
    </lineage>
</organism>
<dbReference type="OrthoDB" id="9803736at2"/>
<name>A0A564G583_9HYPH</name>
<reference evidence="3 4" key="1">
    <citation type="submission" date="2019-06" db="EMBL/GenBank/DDBJ databases">
        <authorList>
            <person name="Rodrigo-Torres L."/>
            <person name="Arahal R. D."/>
            <person name="Lucena T."/>
        </authorList>
    </citation>
    <scope>NUCLEOTIDE SEQUENCE [LARGE SCALE GENOMIC DNA]</scope>
    <source>
        <strain evidence="3 4">SW08-7</strain>
    </source>
</reference>
<evidence type="ECO:0000313" key="4">
    <source>
        <dbReference type="Proteomes" id="UP000401717"/>
    </source>
</evidence>
<feature type="region of interest" description="Disordered" evidence="1">
    <location>
        <begin position="108"/>
        <end position="127"/>
    </location>
</feature>
<protein>
    <submittedName>
        <fullName evidence="3">Uncharacterized protein</fullName>
    </submittedName>
</protein>
<accession>A0A564G583</accession>
<reference evidence="2" key="2">
    <citation type="journal article" date="2021" name="Front. Microbiol.">
        <title>Comprehensive Comparative Genomics and Phenotyping of Methylobacterium Species.</title>
        <authorList>
            <person name="Alessa O."/>
            <person name="Ogura Y."/>
            <person name="Fujitani Y."/>
            <person name="Takami H."/>
            <person name="Hayashi T."/>
            <person name="Sahin N."/>
            <person name="Tani A."/>
        </authorList>
    </citation>
    <scope>NUCLEOTIDE SEQUENCE</scope>
    <source>
        <strain evidence="2">DSM 22415</strain>
    </source>
</reference>